<protein>
    <submittedName>
        <fullName evidence="1">GTP-binding protein Era</fullName>
    </submittedName>
</protein>
<name>X7F2H8_9RHOB</name>
<dbReference type="EMBL" id="JAME01000047">
    <property type="protein sequence ID" value="ETX26938.1"/>
    <property type="molecule type" value="Genomic_DNA"/>
</dbReference>
<dbReference type="Pfam" id="PF07372">
    <property type="entry name" value="DUF1491"/>
    <property type="match status" value="1"/>
</dbReference>
<dbReference type="InterPro" id="IPR009964">
    <property type="entry name" value="DUF1491"/>
</dbReference>
<dbReference type="PATRIC" id="fig|1449351.3.peg.4164"/>
<dbReference type="STRING" id="1449351.RISW2_17435"/>
<gene>
    <name evidence="1" type="ORF">RISW2_17435</name>
</gene>
<dbReference type="Gene3D" id="3.40.1530.20">
    <property type="entry name" value="Protein of unknown function (DUF1491)"/>
    <property type="match status" value="1"/>
</dbReference>
<comment type="caution">
    <text evidence="1">The sequence shown here is derived from an EMBL/GenBank/DDBJ whole genome shotgun (WGS) entry which is preliminary data.</text>
</comment>
<dbReference type="Proteomes" id="UP000023430">
    <property type="component" value="Unassembled WGS sequence"/>
</dbReference>
<keyword evidence="2" id="KW-1185">Reference proteome</keyword>
<dbReference type="AlphaFoldDB" id="X7F2H8"/>
<accession>X7F2H8</accession>
<organism evidence="1 2">
    <name type="scientific">Roseivivax isoporae LMG 25204</name>
    <dbReference type="NCBI Taxonomy" id="1449351"/>
    <lineage>
        <taxon>Bacteria</taxon>
        <taxon>Pseudomonadati</taxon>
        <taxon>Pseudomonadota</taxon>
        <taxon>Alphaproteobacteria</taxon>
        <taxon>Rhodobacterales</taxon>
        <taxon>Roseobacteraceae</taxon>
        <taxon>Roseivivax</taxon>
    </lineage>
</organism>
<dbReference type="RefSeq" id="WP_043774564.1">
    <property type="nucleotide sequence ID" value="NZ_JAME01000047.1"/>
</dbReference>
<proteinExistence type="predicted"/>
<evidence type="ECO:0000313" key="2">
    <source>
        <dbReference type="Proteomes" id="UP000023430"/>
    </source>
</evidence>
<dbReference type="OrthoDB" id="9809136at2"/>
<dbReference type="eggNOG" id="COG5447">
    <property type="taxonomic scope" value="Bacteria"/>
</dbReference>
<reference evidence="1 2" key="1">
    <citation type="submission" date="2014-01" db="EMBL/GenBank/DDBJ databases">
        <title>Roseivivax isoporae LMG 25204 Genome Sequencing.</title>
        <authorList>
            <person name="Lai Q."/>
            <person name="Li G."/>
            <person name="Shao Z."/>
        </authorList>
    </citation>
    <scope>NUCLEOTIDE SEQUENCE [LARGE SCALE GENOMIC DNA]</scope>
    <source>
        <strain evidence="1 2">LMG 25204</strain>
    </source>
</reference>
<evidence type="ECO:0000313" key="1">
    <source>
        <dbReference type="EMBL" id="ETX26938.1"/>
    </source>
</evidence>
<sequence>MAEPRLAAHVWVAAYRRRLSLVDIPCFVVSRGDDVAGAVLVKLSTLDGQARLFCRRYDLMSDTRRWEVLSDGPEPEVDAVISRECRSDPDLWVLEVEDRAGRHLLDEDGLA</sequence>